<proteinExistence type="predicted"/>
<dbReference type="SUPFAM" id="SSF63829">
    <property type="entry name" value="Calcium-dependent phosphotriesterase"/>
    <property type="match status" value="1"/>
</dbReference>
<dbReference type="EMBL" id="AJWZ01000831">
    <property type="protein sequence ID" value="EKC75633.1"/>
    <property type="molecule type" value="Genomic_DNA"/>
</dbReference>
<reference evidence="1" key="1">
    <citation type="journal article" date="2013" name="Environ. Microbiol.">
        <title>Microbiota from the distal guts of lean and obese adolescents exhibit partial functional redundancy besides clear differences in community structure.</title>
        <authorList>
            <person name="Ferrer M."/>
            <person name="Ruiz A."/>
            <person name="Lanza F."/>
            <person name="Haange S.B."/>
            <person name="Oberbach A."/>
            <person name="Till H."/>
            <person name="Bargiela R."/>
            <person name="Campoy C."/>
            <person name="Segura M.T."/>
            <person name="Richter M."/>
            <person name="von Bergen M."/>
            <person name="Seifert J."/>
            <person name="Suarez A."/>
        </authorList>
    </citation>
    <scope>NUCLEOTIDE SEQUENCE</scope>
</reference>
<organism evidence="1">
    <name type="scientific">human gut metagenome</name>
    <dbReference type="NCBI Taxonomy" id="408170"/>
    <lineage>
        <taxon>unclassified sequences</taxon>
        <taxon>metagenomes</taxon>
        <taxon>organismal metagenomes</taxon>
    </lineage>
</organism>
<feature type="non-terminal residue" evidence="1">
    <location>
        <position position="1"/>
    </location>
</feature>
<name>K1U0D7_9ZZZZ</name>
<feature type="non-terminal residue" evidence="1">
    <location>
        <position position="176"/>
    </location>
</feature>
<protein>
    <submittedName>
        <fullName evidence="1">Uncharacterized protein</fullName>
    </submittedName>
</protein>
<accession>K1U0D7</accession>
<dbReference type="AlphaFoldDB" id="K1U0D7"/>
<dbReference type="Gene3D" id="2.130.10.10">
    <property type="entry name" value="YVTN repeat-like/Quinoprotein amine dehydrogenase"/>
    <property type="match status" value="1"/>
</dbReference>
<gene>
    <name evidence="1" type="ORF">OBE_01264</name>
</gene>
<comment type="caution">
    <text evidence="1">The sequence shown here is derived from an EMBL/GenBank/DDBJ whole genome shotgun (WGS) entry which is preliminary data.</text>
</comment>
<dbReference type="InterPro" id="IPR015943">
    <property type="entry name" value="WD40/YVTN_repeat-like_dom_sf"/>
</dbReference>
<evidence type="ECO:0000313" key="1">
    <source>
        <dbReference type="EMBL" id="EKC75633.1"/>
    </source>
</evidence>
<sequence length="176" mass="19973">RRILQRSGLSCPRLRPFRGDPQHAAQRDDPGHCHGRRKDLLHNDSDLFCYDFLGKRTTRPLAGRLNKKLDIRTIVIDRETIWLGTYHNGIIGYDRETGRITEIPVHKDFGNAVVWDMVLFDRQLWCATDLGLFRTDLTGDPLRGEFIASPDPGSKSFVAVASDDNGKLWLSGTSKI</sequence>